<dbReference type="Proteomes" id="UP000831290">
    <property type="component" value="Chromosome"/>
</dbReference>
<keyword evidence="4" id="KW-1185">Reference proteome</keyword>
<dbReference type="InterPro" id="IPR046235">
    <property type="entry name" value="DUF6268"/>
</dbReference>
<organism evidence="3 4">
    <name type="scientific">Abyssalbus ytuae</name>
    <dbReference type="NCBI Taxonomy" id="2926907"/>
    <lineage>
        <taxon>Bacteria</taxon>
        <taxon>Pseudomonadati</taxon>
        <taxon>Bacteroidota</taxon>
        <taxon>Flavobacteriia</taxon>
        <taxon>Flavobacteriales</taxon>
        <taxon>Flavobacteriaceae</taxon>
        <taxon>Abyssalbus</taxon>
    </lineage>
</organism>
<reference evidence="3" key="1">
    <citation type="submission" date="2022-03" db="EMBL/GenBank/DDBJ databases">
        <title>Description of Abyssus ytuae gen. nov., sp. nov., a novel member of the family Flavobacteriaceae isolated from the sediment of Mariana Trench.</title>
        <authorList>
            <person name="Zhang J."/>
            <person name="Xu X."/>
        </authorList>
    </citation>
    <scope>NUCLEOTIDE SEQUENCE</scope>
    <source>
        <strain evidence="3">MT3330</strain>
    </source>
</reference>
<dbReference type="EMBL" id="CP094358">
    <property type="protein sequence ID" value="UOB18132.1"/>
    <property type="molecule type" value="Genomic_DNA"/>
</dbReference>
<feature type="signal peptide" evidence="1">
    <location>
        <begin position="1"/>
        <end position="18"/>
    </location>
</feature>
<evidence type="ECO:0000313" key="3">
    <source>
        <dbReference type="EMBL" id="UOB18132.1"/>
    </source>
</evidence>
<name>A0A9E7CUB9_9FLAO</name>
<feature type="domain" description="DUF6268" evidence="2">
    <location>
        <begin position="73"/>
        <end position="248"/>
    </location>
</feature>
<dbReference type="RefSeq" id="WP_255844118.1">
    <property type="nucleotide sequence ID" value="NZ_CP094358.1"/>
</dbReference>
<keyword evidence="1" id="KW-0732">Signal</keyword>
<protein>
    <submittedName>
        <fullName evidence="3">DUF6268 family outer membrane beta-barrel protein</fullName>
    </submittedName>
</protein>
<accession>A0A9E7CUB9</accession>
<proteinExistence type="predicted"/>
<sequence length="288" mass="33579">MKYFILFTLLLKGILSFAQERDLATVNYSFSNINYNDSVATLKYLHFRLNTPLWKNEKNRIFAGINYKSGYFNNFNLFPESTLHGVGLRLGWNHKIDSIQNIILFFQSGIYSDFQDISGKDFRSLIGFSYTKRKSDSFKYGIGAGYSRQFFGHQVVPFFNLEWKVSPRLAIYGQLPVKQQIEYSFSSFLIGSKIDGNAASYRLSEKHMNQFVKINEWNYSIYAEKSIYKNLLLNAGIGYNLIRSFKIYEDFEDSSWTIFTIPLSSRDQPIEKVNDRSIFFDISLKLTL</sequence>
<dbReference type="KEGG" id="fbm:MQE35_02255"/>
<evidence type="ECO:0000256" key="1">
    <source>
        <dbReference type="SAM" id="SignalP"/>
    </source>
</evidence>
<dbReference type="Pfam" id="PF19783">
    <property type="entry name" value="DUF6268"/>
    <property type="match status" value="1"/>
</dbReference>
<gene>
    <name evidence="3" type="ORF">MQE35_02255</name>
</gene>
<dbReference type="AlphaFoldDB" id="A0A9E7CUB9"/>
<evidence type="ECO:0000313" key="4">
    <source>
        <dbReference type="Proteomes" id="UP000831290"/>
    </source>
</evidence>
<evidence type="ECO:0000259" key="2">
    <source>
        <dbReference type="Pfam" id="PF19783"/>
    </source>
</evidence>
<feature type="chain" id="PRO_5038343658" evidence="1">
    <location>
        <begin position="19"/>
        <end position="288"/>
    </location>
</feature>